<accession>A0A2T0SWY6</accession>
<dbReference type="AlphaFoldDB" id="A0A2T0SWY6"/>
<dbReference type="Gene3D" id="1.10.1660.10">
    <property type="match status" value="1"/>
</dbReference>
<keyword evidence="4" id="KW-1185">Reference proteome</keyword>
<dbReference type="CDD" id="cd04780">
    <property type="entry name" value="HTH_MerR-like_sg5"/>
    <property type="match status" value="1"/>
</dbReference>
<dbReference type="InterPro" id="IPR000551">
    <property type="entry name" value="MerR-type_HTH_dom"/>
</dbReference>
<dbReference type="PANTHER" id="PTHR30204:SF98">
    <property type="entry name" value="HTH-TYPE TRANSCRIPTIONAL REGULATOR ADHR"/>
    <property type="match status" value="1"/>
</dbReference>
<feature type="domain" description="HTH merR-type" evidence="2">
    <location>
        <begin position="1"/>
        <end position="70"/>
    </location>
</feature>
<keyword evidence="1 3" id="KW-0238">DNA-binding</keyword>
<dbReference type="Proteomes" id="UP000239494">
    <property type="component" value="Unassembled WGS sequence"/>
</dbReference>
<evidence type="ECO:0000313" key="3">
    <source>
        <dbReference type="EMBL" id="PRY37936.1"/>
    </source>
</evidence>
<dbReference type="EMBL" id="PVTF01000009">
    <property type="protein sequence ID" value="PRY37936.1"/>
    <property type="molecule type" value="Genomic_DNA"/>
</dbReference>
<proteinExistence type="predicted"/>
<evidence type="ECO:0000259" key="2">
    <source>
        <dbReference type="PROSITE" id="PS50937"/>
    </source>
</evidence>
<evidence type="ECO:0000313" key="4">
    <source>
        <dbReference type="Proteomes" id="UP000239494"/>
    </source>
</evidence>
<dbReference type="InterPro" id="IPR009061">
    <property type="entry name" value="DNA-bd_dom_put_sf"/>
</dbReference>
<dbReference type="RefSeq" id="WP_106190893.1">
    <property type="nucleotide sequence ID" value="NZ_PVTF01000009.1"/>
</dbReference>
<comment type="caution">
    <text evidence="3">The sequence shown here is derived from an EMBL/GenBank/DDBJ whole genome shotgun (WGS) entry which is preliminary data.</text>
</comment>
<name>A0A2T0SWY6_9PSEU</name>
<dbReference type="InterPro" id="IPR047057">
    <property type="entry name" value="MerR_fam"/>
</dbReference>
<sequence>MRMAELSAESGVPVATIKYYLREGLVPPGELTSPNQAQYQARHLQRLKLVRALLDVGGLSIVDVREVVRAIDEQAATHELLGAAQHGLIVRKEEVDEESRAWAMGHIEEIAAQRQWTIGPDDVYVKSLVGLLCTLRDLGHEQLIKIFPQYAECADSIAQVDLEAIGGLPTPELMVESAVVGTVLGDAVFIALRRLAQQHASRRMFGVVVEQPPA</sequence>
<dbReference type="GO" id="GO:0003700">
    <property type="term" value="F:DNA-binding transcription factor activity"/>
    <property type="evidence" value="ECO:0007669"/>
    <property type="project" value="InterPro"/>
</dbReference>
<dbReference type="PROSITE" id="PS50937">
    <property type="entry name" value="HTH_MERR_2"/>
    <property type="match status" value="1"/>
</dbReference>
<dbReference type="SUPFAM" id="SSF46955">
    <property type="entry name" value="Putative DNA-binding domain"/>
    <property type="match status" value="1"/>
</dbReference>
<evidence type="ECO:0000256" key="1">
    <source>
        <dbReference type="ARBA" id="ARBA00023125"/>
    </source>
</evidence>
<protein>
    <submittedName>
        <fullName evidence="3">DNA-binding transcriptional MerR regulator</fullName>
    </submittedName>
</protein>
<reference evidence="3 4" key="1">
    <citation type="submission" date="2018-03" db="EMBL/GenBank/DDBJ databases">
        <title>Genomic Encyclopedia of Archaeal and Bacterial Type Strains, Phase II (KMG-II): from individual species to whole genera.</title>
        <authorList>
            <person name="Goeker M."/>
        </authorList>
    </citation>
    <scope>NUCLEOTIDE SEQUENCE [LARGE SCALE GENOMIC DNA]</scope>
    <source>
        <strain evidence="3 4">DSM 44720</strain>
    </source>
</reference>
<organism evidence="3 4">
    <name type="scientific">Umezawaea tangerina</name>
    <dbReference type="NCBI Taxonomy" id="84725"/>
    <lineage>
        <taxon>Bacteria</taxon>
        <taxon>Bacillati</taxon>
        <taxon>Actinomycetota</taxon>
        <taxon>Actinomycetes</taxon>
        <taxon>Pseudonocardiales</taxon>
        <taxon>Pseudonocardiaceae</taxon>
        <taxon>Umezawaea</taxon>
    </lineage>
</organism>
<dbReference type="Pfam" id="PF13411">
    <property type="entry name" value="MerR_1"/>
    <property type="match status" value="1"/>
</dbReference>
<dbReference type="GO" id="GO:0003677">
    <property type="term" value="F:DNA binding"/>
    <property type="evidence" value="ECO:0007669"/>
    <property type="project" value="UniProtKB-KW"/>
</dbReference>
<dbReference type="PRINTS" id="PR00040">
    <property type="entry name" value="HTHMERR"/>
</dbReference>
<dbReference type="OrthoDB" id="5242095at2"/>
<dbReference type="SMART" id="SM00422">
    <property type="entry name" value="HTH_MERR"/>
    <property type="match status" value="1"/>
</dbReference>
<dbReference type="PANTHER" id="PTHR30204">
    <property type="entry name" value="REDOX-CYCLING DRUG-SENSING TRANSCRIPTIONAL ACTIVATOR SOXR"/>
    <property type="match status" value="1"/>
</dbReference>
<gene>
    <name evidence="3" type="ORF">CLV43_109156</name>
</gene>